<name>A0AAW4MSN6_9FIRM</name>
<dbReference type="HAMAP" id="MF_00149">
    <property type="entry name" value="DNA_mis_repair"/>
    <property type="match status" value="1"/>
</dbReference>
<dbReference type="Pfam" id="PF08676">
    <property type="entry name" value="MutL_C"/>
    <property type="match status" value="1"/>
</dbReference>
<dbReference type="Proteomes" id="UP001197492">
    <property type="component" value="Unassembled WGS sequence"/>
</dbReference>
<proteinExistence type="inferred from homology"/>
<feature type="domain" description="MutL C-terminal dimerisation" evidence="5">
    <location>
        <begin position="402"/>
        <end position="544"/>
    </location>
</feature>
<evidence type="ECO:0000259" key="5">
    <source>
        <dbReference type="SMART" id="SM00853"/>
    </source>
</evidence>
<evidence type="ECO:0000313" key="10">
    <source>
        <dbReference type="Proteomes" id="UP001197492"/>
    </source>
</evidence>
<dbReference type="InterPro" id="IPR002099">
    <property type="entry name" value="MutL/Mlh/PMS"/>
</dbReference>
<dbReference type="InterPro" id="IPR014790">
    <property type="entry name" value="MutL_C"/>
</dbReference>
<dbReference type="SMART" id="SM01340">
    <property type="entry name" value="DNA_mis_repair"/>
    <property type="match status" value="1"/>
</dbReference>
<evidence type="ECO:0000256" key="1">
    <source>
        <dbReference type="ARBA" id="ARBA00006082"/>
    </source>
</evidence>
<gene>
    <name evidence="4 7" type="primary">mutL</name>
    <name evidence="7" type="ORF">KSV97_02715</name>
    <name evidence="8" type="ORF">KSW06_03080</name>
</gene>
<dbReference type="InterPro" id="IPR038973">
    <property type="entry name" value="MutL/Mlh/Pms-like"/>
</dbReference>
<evidence type="ECO:0000313" key="9">
    <source>
        <dbReference type="Proteomes" id="UP001196408"/>
    </source>
</evidence>
<dbReference type="RefSeq" id="WP_217747170.1">
    <property type="nucleotide sequence ID" value="NZ_JAHOEB010000012.1"/>
</dbReference>
<keyword evidence="10" id="KW-1185">Reference proteome</keyword>
<evidence type="ECO:0000256" key="2">
    <source>
        <dbReference type="ARBA" id="ARBA00022763"/>
    </source>
</evidence>
<dbReference type="InterPro" id="IPR013507">
    <property type="entry name" value="DNA_mismatch_S5_2-like"/>
</dbReference>
<dbReference type="GO" id="GO:0004519">
    <property type="term" value="F:endonuclease activity"/>
    <property type="evidence" value="ECO:0007669"/>
    <property type="project" value="UniProtKB-KW"/>
</dbReference>
<feature type="domain" description="DNA mismatch repair protein S5" evidence="6">
    <location>
        <begin position="207"/>
        <end position="325"/>
    </location>
</feature>
<sequence length="589" mass="67159">MGHIRQLSENLANKIAAGEVVERPASVIKELTENSIDAKAKSITILVEQGGTSKMCVIDDGIGMNRADALLCFSRHATSKIVDENDLFNITTLGFRGEAIPSIASISVFTLETNNGEENTKVEYEFGKRKNVGSVAMNRGTKITVERIFQNVPARLKYMKSINAEFAAIYSYVERLALAHPEISFTLIHDHKTIFKTNGRNNLLEVISEIYGIPVAKNMIHVDFGNEEFHVAGYISKIDTSRSSKNHIVTLVNHRYVKNTKTINTINEVYRRYLADKRYPIAVLEIDVDPYLVDVNVHPAKLEVRFSKETELKELLLKGLEEALSKKNLTYKPSTRETEKVSFKPSLAQMTIPLDEVFEEVKEEPVIETVHEEMPVYEPEKVEIKESPKEEPLKPIKEKIKIIGQTRGTYILGENERGFYIIDQHAAQERINYEYFLNKFSHPDLSIQPMIVPLTFEYPESECLVIDEHKGLLEEVGIHLESFGRHSYIVRGLPLWMKNIDEKIFIDEMIQEVLNNQSVDIVAMQEHAIATLACKASVKGNTYLTTQDMQTIIDNLMRCDNPYVCPHGRPTIIFYSDYELEKLFKRVVV</sequence>
<dbReference type="PANTHER" id="PTHR10073:SF12">
    <property type="entry name" value="DNA MISMATCH REPAIR PROTEIN MLH1"/>
    <property type="match status" value="1"/>
</dbReference>
<dbReference type="SMART" id="SM00853">
    <property type="entry name" value="MutL_C"/>
    <property type="match status" value="1"/>
</dbReference>
<keyword evidence="7" id="KW-0378">Hydrolase</keyword>
<dbReference type="NCBIfam" id="TIGR00585">
    <property type="entry name" value="mutl"/>
    <property type="match status" value="1"/>
</dbReference>
<dbReference type="GO" id="GO:0032300">
    <property type="term" value="C:mismatch repair complex"/>
    <property type="evidence" value="ECO:0007669"/>
    <property type="project" value="InterPro"/>
</dbReference>
<comment type="caution">
    <text evidence="7">The sequence shown here is derived from an EMBL/GenBank/DDBJ whole genome shotgun (WGS) entry which is preliminary data.</text>
</comment>
<keyword evidence="2 4" id="KW-0227">DNA damage</keyword>
<evidence type="ECO:0000313" key="7">
    <source>
        <dbReference type="EMBL" id="MBV3382155.1"/>
    </source>
</evidence>
<comment type="function">
    <text evidence="4">This protein is involved in the repair of mismatches in DNA. It is required for dam-dependent methyl-directed DNA mismatch repair. May act as a 'molecular matchmaker', a protein that promotes the formation of a stable complex between two or more DNA-binding proteins in an ATP-dependent manner without itself being part of a final effector complex.</text>
</comment>
<dbReference type="FunFam" id="3.30.565.10:FF:000003">
    <property type="entry name" value="DNA mismatch repair endonuclease MutL"/>
    <property type="match status" value="1"/>
</dbReference>
<dbReference type="GO" id="GO:0005524">
    <property type="term" value="F:ATP binding"/>
    <property type="evidence" value="ECO:0007669"/>
    <property type="project" value="InterPro"/>
</dbReference>
<dbReference type="GO" id="GO:0030983">
    <property type="term" value="F:mismatched DNA binding"/>
    <property type="evidence" value="ECO:0007669"/>
    <property type="project" value="InterPro"/>
</dbReference>
<dbReference type="PANTHER" id="PTHR10073">
    <property type="entry name" value="DNA MISMATCH REPAIR PROTEIN MLH, PMS, MUTL"/>
    <property type="match status" value="1"/>
</dbReference>
<dbReference type="CDD" id="cd00782">
    <property type="entry name" value="MutL_Trans"/>
    <property type="match status" value="1"/>
</dbReference>
<evidence type="ECO:0000259" key="6">
    <source>
        <dbReference type="SMART" id="SM01340"/>
    </source>
</evidence>
<dbReference type="CDD" id="cd16926">
    <property type="entry name" value="HATPase_MutL-MLH-PMS-like"/>
    <property type="match status" value="1"/>
</dbReference>
<dbReference type="Pfam" id="PF13589">
    <property type="entry name" value="HATPase_c_3"/>
    <property type="match status" value="1"/>
</dbReference>
<evidence type="ECO:0000256" key="3">
    <source>
        <dbReference type="ARBA" id="ARBA00023204"/>
    </source>
</evidence>
<keyword evidence="7" id="KW-0540">Nuclease</keyword>
<dbReference type="EMBL" id="JAHOEF010000011">
    <property type="protein sequence ID" value="MBV3382155.1"/>
    <property type="molecule type" value="Genomic_DNA"/>
</dbReference>
<comment type="similarity">
    <text evidence="1 4">Belongs to the DNA mismatch repair MutL/HexB family.</text>
</comment>
<organism evidence="7 9">
    <name type="scientific">Catenibacterium mitsuokai</name>
    <dbReference type="NCBI Taxonomy" id="100886"/>
    <lineage>
        <taxon>Bacteria</taxon>
        <taxon>Bacillati</taxon>
        <taxon>Bacillota</taxon>
        <taxon>Erysipelotrichia</taxon>
        <taxon>Erysipelotrichales</taxon>
        <taxon>Coprobacillaceae</taxon>
        <taxon>Catenibacterium</taxon>
    </lineage>
</organism>
<dbReference type="GO" id="GO:0016887">
    <property type="term" value="F:ATP hydrolysis activity"/>
    <property type="evidence" value="ECO:0007669"/>
    <property type="project" value="InterPro"/>
</dbReference>
<dbReference type="AlphaFoldDB" id="A0AAW4MSN6"/>
<reference evidence="7 10" key="1">
    <citation type="submission" date="2021-06" db="EMBL/GenBank/DDBJ databases">
        <title>Collection of gut derived symbiotic bacterial strains cultured from healthy donors.</title>
        <authorList>
            <person name="Lin H."/>
            <person name="Littmann E."/>
            <person name="Pamer E.G."/>
        </authorList>
    </citation>
    <scope>NUCLEOTIDE SEQUENCE</scope>
    <source>
        <strain evidence="8 10">MSK.21.70</strain>
        <strain evidence="7">MSK.21.82</strain>
    </source>
</reference>
<dbReference type="Pfam" id="PF01119">
    <property type="entry name" value="DNA_mis_repair"/>
    <property type="match status" value="1"/>
</dbReference>
<evidence type="ECO:0000256" key="4">
    <source>
        <dbReference type="HAMAP-Rule" id="MF_00149"/>
    </source>
</evidence>
<keyword evidence="7" id="KW-0255">Endonuclease</keyword>
<dbReference type="Proteomes" id="UP001196408">
    <property type="component" value="Unassembled WGS sequence"/>
</dbReference>
<dbReference type="EMBL" id="JAHOEL010000012">
    <property type="protein sequence ID" value="MBV3392248.1"/>
    <property type="molecule type" value="Genomic_DNA"/>
</dbReference>
<dbReference type="GO" id="GO:0006298">
    <property type="term" value="P:mismatch repair"/>
    <property type="evidence" value="ECO:0007669"/>
    <property type="project" value="UniProtKB-UniRule"/>
</dbReference>
<keyword evidence="3 4" id="KW-0234">DNA repair</keyword>
<dbReference type="InterPro" id="IPR020667">
    <property type="entry name" value="DNA_mismatch_repair_MutL"/>
</dbReference>
<protein>
    <recommendedName>
        <fullName evidence="4">DNA mismatch repair protein MutL</fullName>
    </recommendedName>
</protein>
<dbReference type="GO" id="GO:0140664">
    <property type="term" value="F:ATP-dependent DNA damage sensor activity"/>
    <property type="evidence" value="ECO:0007669"/>
    <property type="project" value="InterPro"/>
</dbReference>
<accession>A0AAW4MSN6</accession>
<evidence type="ECO:0000313" key="8">
    <source>
        <dbReference type="EMBL" id="MBV3392248.1"/>
    </source>
</evidence>